<keyword evidence="11" id="KW-1185">Reference proteome</keyword>
<accession>A0AAV8UMS8</accession>
<feature type="repeat" description="Solcar" evidence="8">
    <location>
        <begin position="18"/>
        <end position="102"/>
    </location>
</feature>
<proteinExistence type="inferred from homology"/>
<evidence type="ECO:0000256" key="7">
    <source>
        <dbReference type="ARBA" id="ARBA00023136"/>
    </source>
</evidence>
<gene>
    <name evidence="10" type="ORF">NDN08_000408</name>
</gene>
<dbReference type="PANTHER" id="PTHR45667">
    <property type="entry name" value="S-ADENOSYLMETHIONINE MITOCHONDRIAL CARRIER PROTEIN"/>
    <property type="match status" value="1"/>
</dbReference>
<feature type="repeat" description="Solcar" evidence="8">
    <location>
        <begin position="207"/>
        <end position="291"/>
    </location>
</feature>
<comment type="caution">
    <text evidence="10">The sequence shown here is derived from an EMBL/GenBank/DDBJ whole genome shotgun (WGS) entry which is preliminary data.</text>
</comment>
<dbReference type="Proteomes" id="UP001157974">
    <property type="component" value="Unassembled WGS sequence"/>
</dbReference>
<dbReference type="InterPro" id="IPR018108">
    <property type="entry name" value="MCP_transmembrane"/>
</dbReference>
<keyword evidence="6" id="KW-1133">Transmembrane helix</keyword>
<keyword evidence="3 9" id="KW-0813">Transport</keyword>
<reference evidence="10 11" key="1">
    <citation type="journal article" date="2023" name="Nat. Commun.">
        <title>Origin of minicircular mitochondrial genomes in red algae.</title>
        <authorList>
            <person name="Lee Y."/>
            <person name="Cho C.H."/>
            <person name="Lee Y.M."/>
            <person name="Park S.I."/>
            <person name="Yang J.H."/>
            <person name="West J.A."/>
            <person name="Bhattacharya D."/>
            <person name="Yoon H.S."/>
        </authorList>
    </citation>
    <scope>NUCLEOTIDE SEQUENCE [LARGE SCALE GENOMIC DNA]</scope>
    <source>
        <strain evidence="10 11">CCMP1338</strain>
        <tissue evidence="10">Whole cell</tissue>
    </source>
</reference>
<dbReference type="Pfam" id="PF00153">
    <property type="entry name" value="Mito_carr"/>
    <property type="match status" value="3"/>
</dbReference>
<dbReference type="SUPFAM" id="SSF103506">
    <property type="entry name" value="Mitochondrial carrier"/>
    <property type="match status" value="1"/>
</dbReference>
<protein>
    <recommendedName>
        <fullName evidence="12">Mitochondrial carrier protein</fullName>
    </recommendedName>
</protein>
<sequence>MATMVAKSFRESEKTEPLLTAKQALAGALAGATTSLILHPLDTAKTFRQTDPKRYTGVLKTLRLIAAERGFTSLYCGLLPAMLGTAPSSAVYFSTYELSKRTLGRLNDELDAGIARVSVNMLAAAFGNVTSSALFVPKEVMKQRLQVGLGGSVPEAATILYREAGVRGFYSGYFSTLMRNIPSNALKFMLYEEIKHFILFHSDSADLSTKQHLLAGGLAGLLSSFVTTPMDVMKTKYATGKAANLNIAGLASKILREEGVRGLFVGLRPRLMWSALFASIGLTCYETFKKLLTGDQSRWTVKRITRTPASRKCAFQPQVVPVNAKFCLARKCVIE</sequence>
<dbReference type="EMBL" id="JAMWBK010000006">
    <property type="protein sequence ID" value="KAJ8903875.1"/>
    <property type="molecule type" value="Genomic_DNA"/>
</dbReference>
<evidence type="ECO:0000313" key="11">
    <source>
        <dbReference type="Proteomes" id="UP001157974"/>
    </source>
</evidence>
<dbReference type="GO" id="GO:0016020">
    <property type="term" value="C:membrane"/>
    <property type="evidence" value="ECO:0007669"/>
    <property type="project" value="UniProtKB-SubCell"/>
</dbReference>
<comment type="subcellular location">
    <subcellularLocation>
        <location evidence="1">Membrane</location>
        <topology evidence="1">Multi-pass membrane protein</topology>
    </subcellularLocation>
</comment>
<keyword evidence="5" id="KW-0677">Repeat</keyword>
<evidence type="ECO:0000256" key="2">
    <source>
        <dbReference type="ARBA" id="ARBA00006375"/>
    </source>
</evidence>
<evidence type="ECO:0000256" key="1">
    <source>
        <dbReference type="ARBA" id="ARBA00004141"/>
    </source>
</evidence>
<evidence type="ECO:0000256" key="6">
    <source>
        <dbReference type="ARBA" id="ARBA00022989"/>
    </source>
</evidence>
<keyword evidence="7 8" id="KW-0472">Membrane</keyword>
<organism evidence="10 11">
    <name type="scientific">Rhodosorus marinus</name>
    <dbReference type="NCBI Taxonomy" id="101924"/>
    <lineage>
        <taxon>Eukaryota</taxon>
        <taxon>Rhodophyta</taxon>
        <taxon>Stylonematophyceae</taxon>
        <taxon>Stylonematales</taxon>
        <taxon>Stylonemataceae</taxon>
        <taxon>Rhodosorus</taxon>
    </lineage>
</organism>
<dbReference type="InterPro" id="IPR023395">
    <property type="entry name" value="MCP_dom_sf"/>
</dbReference>
<dbReference type="AlphaFoldDB" id="A0AAV8UMS8"/>
<dbReference type="PROSITE" id="PS50920">
    <property type="entry name" value="SOLCAR"/>
    <property type="match status" value="3"/>
</dbReference>
<evidence type="ECO:0000256" key="9">
    <source>
        <dbReference type="RuleBase" id="RU000488"/>
    </source>
</evidence>
<evidence type="ECO:0000256" key="3">
    <source>
        <dbReference type="ARBA" id="ARBA00022448"/>
    </source>
</evidence>
<evidence type="ECO:0000256" key="8">
    <source>
        <dbReference type="PROSITE-ProRule" id="PRU00282"/>
    </source>
</evidence>
<keyword evidence="4 8" id="KW-0812">Transmembrane</keyword>
<dbReference type="Gene3D" id="1.50.40.10">
    <property type="entry name" value="Mitochondrial carrier domain"/>
    <property type="match status" value="2"/>
</dbReference>
<feature type="repeat" description="Solcar" evidence="8">
    <location>
        <begin position="115"/>
        <end position="197"/>
    </location>
</feature>
<evidence type="ECO:0008006" key="12">
    <source>
        <dbReference type="Google" id="ProtNLM"/>
    </source>
</evidence>
<evidence type="ECO:0000256" key="5">
    <source>
        <dbReference type="ARBA" id="ARBA00022737"/>
    </source>
</evidence>
<comment type="similarity">
    <text evidence="2 9">Belongs to the mitochondrial carrier (TC 2.A.29) family.</text>
</comment>
<evidence type="ECO:0000313" key="10">
    <source>
        <dbReference type="EMBL" id="KAJ8903875.1"/>
    </source>
</evidence>
<name>A0AAV8UMS8_9RHOD</name>
<evidence type="ECO:0000256" key="4">
    <source>
        <dbReference type="ARBA" id="ARBA00022692"/>
    </source>
</evidence>